<sequence>MRKLILMNQKMIKKKEIAITSEFEFVDLQHLSLKMMIMIVSDPICSDLNAIQGQYVKAILNLISKLTEIGTQIMKMIKTANQTYFWIFEQIYELFIGMMIALFVVLSRSAIMILKEDDNDNDKEEVVPDIDIGFPPIESWLLFSLSF</sequence>
<evidence type="ECO:0000313" key="3">
    <source>
        <dbReference type="Proteomes" id="UP000324800"/>
    </source>
</evidence>
<keyword evidence="1" id="KW-0472">Membrane</keyword>
<protein>
    <submittedName>
        <fullName evidence="2">Uncharacterized protein</fullName>
    </submittedName>
</protein>
<keyword evidence="1" id="KW-1133">Transmembrane helix</keyword>
<name>A0A5J4VMT8_9EUKA</name>
<proteinExistence type="predicted"/>
<evidence type="ECO:0000313" key="2">
    <source>
        <dbReference type="EMBL" id="KAA6383784.1"/>
    </source>
</evidence>
<keyword evidence="1" id="KW-0812">Transmembrane</keyword>
<comment type="caution">
    <text evidence="2">The sequence shown here is derived from an EMBL/GenBank/DDBJ whole genome shotgun (WGS) entry which is preliminary data.</text>
</comment>
<reference evidence="2 3" key="1">
    <citation type="submission" date="2019-03" db="EMBL/GenBank/DDBJ databases">
        <title>Single cell metagenomics reveals metabolic interactions within the superorganism composed of flagellate Streblomastix strix and complex community of Bacteroidetes bacteria on its surface.</title>
        <authorList>
            <person name="Treitli S.C."/>
            <person name="Kolisko M."/>
            <person name="Husnik F."/>
            <person name="Keeling P."/>
            <person name="Hampl V."/>
        </authorList>
    </citation>
    <scope>NUCLEOTIDE SEQUENCE [LARGE SCALE GENOMIC DNA]</scope>
    <source>
        <strain evidence="2">ST1C</strain>
    </source>
</reference>
<gene>
    <name evidence="2" type="ORF">EZS28_020689</name>
</gene>
<dbReference type="Proteomes" id="UP000324800">
    <property type="component" value="Unassembled WGS sequence"/>
</dbReference>
<dbReference type="AlphaFoldDB" id="A0A5J4VMT8"/>
<dbReference type="EMBL" id="SNRW01006074">
    <property type="protein sequence ID" value="KAA6383784.1"/>
    <property type="molecule type" value="Genomic_DNA"/>
</dbReference>
<accession>A0A5J4VMT8</accession>
<evidence type="ECO:0000256" key="1">
    <source>
        <dbReference type="SAM" id="Phobius"/>
    </source>
</evidence>
<feature type="transmembrane region" description="Helical" evidence="1">
    <location>
        <begin position="84"/>
        <end position="106"/>
    </location>
</feature>
<organism evidence="2 3">
    <name type="scientific">Streblomastix strix</name>
    <dbReference type="NCBI Taxonomy" id="222440"/>
    <lineage>
        <taxon>Eukaryota</taxon>
        <taxon>Metamonada</taxon>
        <taxon>Preaxostyla</taxon>
        <taxon>Oxymonadida</taxon>
        <taxon>Streblomastigidae</taxon>
        <taxon>Streblomastix</taxon>
    </lineage>
</organism>